<feature type="compositionally biased region" description="Basic and acidic residues" evidence="1">
    <location>
        <begin position="165"/>
        <end position="179"/>
    </location>
</feature>
<feature type="region of interest" description="Disordered" evidence="1">
    <location>
        <begin position="141"/>
        <end position="293"/>
    </location>
</feature>
<feature type="compositionally biased region" description="Polar residues" evidence="1">
    <location>
        <begin position="258"/>
        <end position="269"/>
    </location>
</feature>
<evidence type="ECO:0000313" key="2">
    <source>
        <dbReference type="EMBL" id="PCH37530.1"/>
    </source>
</evidence>
<dbReference type="EMBL" id="KB467931">
    <property type="protein sequence ID" value="PCH37530.1"/>
    <property type="molecule type" value="Genomic_DNA"/>
</dbReference>
<evidence type="ECO:0000256" key="1">
    <source>
        <dbReference type="SAM" id="MobiDB-lite"/>
    </source>
</evidence>
<reference evidence="2 3" key="1">
    <citation type="journal article" date="2012" name="Science">
        <title>The Paleozoic origin of enzymatic lignin decomposition reconstructed from 31 fungal genomes.</title>
        <authorList>
            <person name="Floudas D."/>
            <person name="Binder M."/>
            <person name="Riley R."/>
            <person name="Barry K."/>
            <person name="Blanchette R.A."/>
            <person name="Henrissat B."/>
            <person name="Martinez A.T."/>
            <person name="Otillar R."/>
            <person name="Spatafora J.W."/>
            <person name="Yadav J.S."/>
            <person name="Aerts A."/>
            <person name="Benoit I."/>
            <person name="Boyd A."/>
            <person name="Carlson A."/>
            <person name="Copeland A."/>
            <person name="Coutinho P.M."/>
            <person name="de Vries R.P."/>
            <person name="Ferreira P."/>
            <person name="Findley K."/>
            <person name="Foster B."/>
            <person name="Gaskell J."/>
            <person name="Glotzer D."/>
            <person name="Gorecki P."/>
            <person name="Heitman J."/>
            <person name="Hesse C."/>
            <person name="Hori C."/>
            <person name="Igarashi K."/>
            <person name="Jurgens J.A."/>
            <person name="Kallen N."/>
            <person name="Kersten P."/>
            <person name="Kohler A."/>
            <person name="Kuees U."/>
            <person name="Kumar T.K.A."/>
            <person name="Kuo A."/>
            <person name="LaButti K."/>
            <person name="Larrondo L.F."/>
            <person name="Lindquist E."/>
            <person name="Ling A."/>
            <person name="Lombard V."/>
            <person name="Lucas S."/>
            <person name="Lundell T."/>
            <person name="Martin R."/>
            <person name="McLaughlin D.J."/>
            <person name="Morgenstern I."/>
            <person name="Morin E."/>
            <person name="Murat C."/>
            <person name="Nagy L.G."/>
            <person name="Nolan M."/>
            <person name="Ohm R.A."/>
            <person name="Patyshakuliyeva A."/>
            <person name="Rokas A."/>
            <person name="Ruiz-Duenas F.J."/>
            <person name="Sabat G."/>
            <person name="Salamov A."/>
            <person name="Samejima M."/>
            <person name="Schmutz J."/>
            <person name="Slot J.C."/>
            <person name="St John F."/>
            <person name="Stenlid J."/>
            <person name="Sun H."/>
            <person name="Sun S."/>
            <person name="Syed K."/>
            <person name="Tsang A."/>
            <person name="Wiebenga A."/>
            <person name="Young D."/>
            <person name="Pisabarro A."/>
            <person name="Eastwood D.C."/>
            <person name="Martin F."/>
            <person name="Cullen D."/>
            <person name="Grigoriev I.V."/>
            <person name="Hibbett D.S."/>
        </authorList>
    </citation>
    <scope>NUCLEOTIDE SEQUENCE [LARGE SCALE GENOMIC DNA]</scope>
    <source>
        <strain evidence="2 3">MD-104</strain>
    </source>
</reference>
<protein>
    <submittedName>
        <fullName evidence="2">Uncharacterized protein</fullName>
    </submittedName>
</protein>
<feature type="compositionally biased region" description="Polar residues" evidence="1">
    <location>
        <begin position="281"/>
        <end position="290"/>
    </location>
</feature>
<feature type="compositionally biased region" description="Polar residues" evidence="1">
    <location>
        <begin position="155"/>
        <end position="164"/>
    </location>
</feature>
<proteinExistence type="predicted"/>
<gene>
    <name evidence="2" type="ORF">WOLCODRAFT_146691</name>
</gene>
<dbReference type="Proteomes" id="UP000218811">
    <property type="component" value="Unassembled WGS sequence"/>
</dbReference>
<organism evidence="2 3">
    <name type="scientific">Wolfiporia cocos (strain MD-104)</name>
    <name type="common">Brown rot fungus</name>
    <dbReference type="NCBI Taxonomy" id="742152"/>
    <lineage>
        <taxon>Eukaryota</taxon>
        <taxon>Fungi</taxon>
        <taxon>Dikarya</taxon>
        <taxon>Basidiomycota</taxon>
        <taxon>Agaricomycotina</taxon>
        <taxon>Agaricomycetes</taxon>
        <taxon>Polyporales</taxon>
        <taxon>Phaeolaceae</taxon>
        <taxon>Wolfiporia</taxon>
    </lineage>
</organism>
<name>A0A2H3J5L3_WOLCO</name>
<dbReference type="AlphaFoldDB" id="A0A2H3J5L3"/>
<accession>A0A2H3J5L3</accession>
<sequence>MPAFRNVSIAILVDGKERKEQGLAILDNKIVTVNILGNAGQTFLYEYTNDMITPIMIYPTFDGHQLDSVYCAGRNVGHDQGICTSETDLHPFKFTELPPSVEAGILEFRVCRIHSLRFPPYVPHVNDTNGRDEVLADSVYVPDGHPWERPPVSLPTETTPSTPKKNADALRFDKRRAQSDADAEAQLPSPPVSTPPSRDLRPRQNGRAQLPSPETPSSRKMRPKRAKPSNTQQASLSNRAAPKRSRHSVAGDKGRVNNAGTASTGTRNTLKAAAHAKRAHSPTSESNSGSEIGVDDDSLAWELRQAEADAAVARAEQRVVHLRAEMARRKGRGGVGDVIDLTAG</sequence>
<evidence type="ECO:0000313" key="3">
    <source>
        <dbReference type="Proteomes" id="UP000218811"/>
    </source>
</evidence>
<feature type="compositionally biased region" description="Polar residues" evidence="1">
    <location>
        <begin position="228"/>
        <end position="238"/>
    </location>
</feature>
<keyword evidence="3" id="KW-1185">Reference proteome</keyword>